<accession>A0A0W8E5Y2</accession>
<sequence>MVKGKATIGDEEEMVEAGSFVLSPDQIPHALEATEGCRLSVYVMKVPNTKKGVVKNETA</sequence>
<evidence type="ECO:0008006" key="2">
    <source>
        <dbReference type="Google" id="ProtNLM"/>
    </source>
</evidence>
<dbReference type="EMBL" id="LNQE01001861">
    <property type="protein sequence ID" value="KUG04031.1"/>
    <property type="molecule type" value="Genomic_DNA"/>
</dbReference>
<evidence type="ECO:0000313" key="1">
    <source>
        <dbReference type="EMBL" id="KUG04031.1"/>
    </source>
</evidence>
<name>A0A0W8E5Y2_9ZZZZ</name>
<dbReference type="SUPFAM" id="SSF51182">
    <property type="entry name" value="RmlC-like cupins"/>
    <property type="match status" value="1"/>
</dbReference>
<dbReference type="Gene3D" id="2.60.120.10">
    <property type="entry name" value="Jelly Rolls"/>
    <property type="match status" value="1"/>
</dbReference>
<proteinExistence type="predicted"/>
<protein>
    <recommendedName>
        <fullName evidence="2">Cupin 2 conserved barrel domain-containing protein</fullName>
    </recommendedName>
</protein>
<comment type="caution">
    <text evidence="1">The sequence shown here is derived from an EMBL/GenBank/DDBJ whole genome shotgun (WGS) entry which is preliminary data.</text>
</comment>
<dbReference type="InterPro" id="IPR011051">
    <property type="entry name" value="RmlC_Cupin_sf"/>
</dbReference>
<organism evidence="1">
    <name type="scientific">hydrocarbon metagenome</name>
    <dbReference type="NCBI Taxonomy" id="938273"/>
    <lineage>
        <taxon>unclassified sequences</taxon>
        <taxon>metagenomes</taxon>
        <taxon>ecological metagenomes</taxon>
    </lineage>
</organism>
<gene>
    <name evidence="1" type="ORF">ASZ90_018557</name>
</gene>
<dbReference type="InterPro" id="IPR014710">
    <property type="entry name" value="RmlC-like_jellyroll"/>
</dbReference>
<dbReference type="AlphaFoldDB" id="A0A0W8E5Y2"/>
<reference evidence="1" key="1">
    <citation type="journal article" date="2015" name="Proc. Natl. Acad. Sci. U.S.A.">
        <title>Networks of energetic and metabolic interactions define dynamics in microbial communities.</title>
        <authorList>
            <person name="Embree M."/>
            <person name="Liu J.K."/>
            <person name="Al-Bassam M.M."/>
            <person name="Zengler K."/>
        </authorList>
    </citation>
    <scope>NUCLEOTIDE SEQUENCE</scope>
</reference>